<reference evidence="4 5" key="1">
    <citation type="submission" date="2022-06" db="EMBL/GenBank/DDBJ databases">
        <title>Acetobacer genomes from food samples.</title>
        <authorList>
            <person name="Sombolestani A."/>
        </authorList>
    </citation>
    <scope>NUCLEOTIDE SEQUENCE [LARGE SCALE GENOMIC DNA]</scope>
    <source>
        <strain evidence="4 5">R-83285</strain>
    </source>
</reference>
<evidence type="ECO:0000256" key="2">
    <source>
        <dbReference type="RuleBase" id="RU362097"/>
    </source>
</evidence>
<keyword evidence="2" id="KW-0564">Palmitate</keyword>
<accession>A0ABT1F1L2</accession>
<dbReference type="InterPro" id="IPR003423">
    <property type="entry name" value="OMP_efflux"/>
</dbReference>
<keyword evidence="5" id="KW-1185">Reference proteome</keyword>
<protein>
    <submittedName>
        <fullName evidence="4">Efflux transporter outer membrane subunit</fullName>
    </submittedName>
</protein>
<keyword evidence="2" id="KW-0472">Membrane</keyword>
<dbReference type="Pfam" id="PF02321">
    <property type="entry name" value="OEP"/>
    <property type="match status" value="2"/>
</dbReference>
<organism evidence="4 5">
    <name type="scientific">Acetobacter lambici</name>
    <dbReference type="NCBI Taxonomy" id="1332824"/>
    <lineage>
        <taxon>Bacteria</taxon>
        <taxon>Pseudomonadati</taxon>
        <taxon>Pseudomonadota</taxon>
        <taxon>Alphaproteobacteria</taxon>
        <taxon>Acetobacterales</taxon>
        <taxon>Acetobacteraceae</taxon>
        <taxon>Acetobacter</taxon>
    </lineage>
</organism>
<evidence type="ECO:0000313" key="5">
    <source>
        <dbReference type="Proteomes" id="UP001523528"/>
    </source>
</evidence>
<dbReference type="PROSITE" id="PS51257">
    <property type="entry name" value="PROKAR_LIPOPROTEIN"/>
    <property type="match status" value="1"/>
</dbReference>
<gene>
    <name evidence="4" type="ORF">NKW50_10935</name>
</gene>
<comment type="subcellular location">
    <subcellularLocation>
        <location evidence="2">Cell membrane</location>
        <topology evidence="2">Lipid-anchor</topology>
    </subcellularLocation>
</comment>
<dbReference type="PANTHER" id="PTHR30203:SF33">
    <property type="entry name" value="BLR4455 PROTEIN"/>
    <property type="match status" value="1"/>
</dbReference>
<evidence type="ECO:0000256" key="3">
    <source>
        <dbReference type="SAM" id="MobiDB-lite"/>
    </source>
</evidence>
<keyword evidence="2" id="KW-0449">Lipoprotein</keyword>
<dbReference type="InterPro" id="IPR010131">
    <property type="entry name" value="MdtP/NodT-like"/>
</dbReference>
<comment type="similarity">
    <text evidence="1 2">Belongs to the outer membrane factor (OMF) (TC 1.B.17) family.</text>
</comment>
<proteinExistence type="inferred from homology"/>
<keyword evidence="2" id="KW-1134">Transmembrane beta strand</keyword>
<dbReference type="Gene3D" id="2.20.200.10">
    <property type="entry name" value="Outer membrane efflux proteins (OEP)"/>
    <property type="match status" value="1"/>
</dbReference>
<name>A0ABT1F1L2_9PROT</name>
<dbReference type="EMBL" id="JAMYZZ010000021">
    <property type="protein sequence ID" value="MCP1259106.1"/>
    <property type="molecule type" value="Genomic_DNA"/>
</dbReference>
<evidence type="ECO:0000256" key="1">
    <source>
        <dbReference type="ARBA" id="ARBA00007613"/>
    </source>
</evidence>
<sequence length="488" mass="52811">MKNPIAFPLLLTPLLLAGCAWLAPEYKRPVMSLPATWGNTPTVVRDTSAWWQSYNDPALDQLITQALTGSDDIALAKNRLGQAQAQYNYAFANQLPMLSVTGTDAYGKFANGQVNAMGQTFHFPGKTSNFGFVGGMLNYELDLWGKNASLSNAAKAGVHAALYAQAAARLSVAAGVAQLYFSLRALEDNVALLEQSVQTQDALLALVQRQYDVGAVDAITLQQVTEQRDAVHATLPDIQDQRDRAQSALAVLVGQSPREIVQTALPHGPDIQDLNIPAPTSPLLPSSLLERRPDIAMHEQMLIASDYNIGYARAAYFPSISLASLAGVNNIDIDNLYRASSRSWTLGAAMAAPVLDFGRTESGVKLAKTGRDEQIVLYKQSIRTAFKEVRDALLAQNTALAREQGTQGRQNAAQQRLNLTDLRLRQGYASQIDVLAARASLQQAQILCVNARLQRLNASVDLYKATGGGFQTSPMPGERGKPHKKTAP</sequence>
<dbReference type="RefSeq" id="WP_165992305.1">
    <property type="nucleotide sequence ID" value="NZ_JAMYZY010000021.1"/>
</dbReference>
<feature type="region of interest" description="Disordered" evidence="3">
    <location>
        <begin position="467"/>
        <end position="488"/>
    </location>
</feature>
<evidence type="ECO:0000313" key="4">
    <source>
        <dbReference type="EMBL" id="MCP1259106.1"/>
    </source>
</evidence>
<dbReference type="SUPFAM" id="SSF56954">
    <property type="entry name" value="Outer membrane efflux proteins (OEP)"/>
    <property type="match status" value="1"/>
</dbReference>
<comment type="caution">
    <text evidence="4">The sequence shown here is derived from an EMBL/GenBank/DDBJ whole genome shotgun (WGS) entry which is preliminary data.</text>
</comment>
<dbReference type="Proteomes" id="UP001523528">
    <property type="component" value="Unassembled WGS sequence"/>
</dbReference>
<keyword evidence="2" id="KW-0812">Transmembrane</keyword>
<dbReference type="NCBIfam" id="TIGR01845">
    <property type="entry name" value="outer_NodT"/>
    <property type="match status" value="1"/>
</dbReference>
<dbReference type="Gene3D" id="1.20.1600.10">
    <property type="entry name" value="Outer membrane efflux proteins (OEP)"/>
    <property type="match status" value="1"/>
</dbReference>
<dbReference type="PANTHER" id="PTHR30203">
    <property type="entry name" value="OUTER MEMBRANE CATION EFFLUX PROTEIN"/>
    <property type="match status" value="1"/>
</dbReference>